<dbReference type="GO" id="GO:0003676">
    <property type="term" value="F:nucleic acid binding"/>
    <property type="evidence" value="ECO:0007669"/>
    <property type="project" value="InterPro"/>
</dbReference>
<keyword evidence="8" id="KW-1185">Reference proteome</keyword>
<gene>
    <name evidence="7" type="ORF">Pan216_30220</name>
</gene>
<name>A0A518B5B4_9BACT</name>
<keyword evidence="2" id="KW-0378">Hydrolase</keyword>
<reference evidence="7 8" key="1">
    <citation type="submission" date="2019-02" db="EMBL/GenBank/DDBJ databases">
        <title>Deep-cultivation of Planctomycetes and their phenomic and genomic characterization uncovers novel biology.</title>
        <authorList>
            <person name="Wiegand S."/>
            <person name="Jogler M."/>
            <person name="Boedeker C."/>
            <person name="Pinto D."/>
            <person name="Vollmers J."/>
            <person name="Rivas-Marin E."/>
            <person name="Kohn T."/>
            <person name="Peeters S.H."/>
            <person name="Heuer A."/>
            <person name="Rast P."/>
            <person name="Oberbeckmann S."/>
            <person name="Bunk B."/>
            <person name="Jeske O."/>
            <person name="Meyerdierks A."/>
            <person name="Storesund J.E."/>
            <person name="Kallscheuer N."/>
            <person name="Luecker S."/>
            <person name="Lage O.M."/>
            <person name="Pohl T."/>
            <person name="Merkel B.J."/>
            <person name="Hornburger P."/>
            <person name="Mueller R.-W."/>
            <person name="Bruemmer F."/>
            <person name="Labrenz M."/>
            <person name="Spormann A.M."/>
            <person name="Op den Camp H."/>
            <person name="Overmann J."/>
            <person name="Amann R."/>
            <person name="Jetten M.S.M."/>
            <person name="Mascher T."/>
            <person name="Medema M.H."/>
            <person name="Devos D.P."/>
            <person name="Kaster A.-K."/>
            <person name="Ovreas L."/>
            <person name="Rohde M."/>
            <person name="Galperin M.Y."/>
            <person name="Jogler C."/>
        </authorList>
    </citation>
    <scope>NUCLEOTIDE SEQUENCE [LARGE SCALE GENOMIC DNA]</scope>
    <source>
        <strain evidence="7 8">Pan216</strain>
    </source>
</reference>
<dbReference type="InterPro" id="IPR003615">
    <property type="entry name" value="HNH_nuc"/>
</dbReference>
<dbReference type="GO" id="GO:0008270">
    <property type="term" value="F:zinc ion binding"/>
    <property type="evidence" value="ECO:0007669"/>
    <property type="project" value="InterPro"/>
</dbReference>
<accession>A0A518B5B4</accession>
<evidence type="ECO:0000259" key="6">
    <source>
        <dbReference type="SMART" id="SM00507"/>
    </source>
</evidence>
<proteinExistence type="inferred from homology"/>
<dbReference type="PANTHER" id="PTHR41286:SF1">
    <property type="entry name" value="HNH NUCLEASE YAJD-RELATED"/>
    <property type="match status" value="1"/>
</dbReference>
<comment type="similarity">
    <text evidence="3">Belongs to the HNH nuclease family.</text>
</comment>
<protein>
    <recommendedName>
        <fullName evidence="4">Putative HNH nuclease YajD</fullName>
    </recommendedName>
</protein>
<evidence type="ECO:0000256" key="3">
    <source>
        <dbReference type="ARBA" id="ARBA00038412"/>
    </source>
</evidence>
<dbReference type="KEGG" id="knv:Pan216_30220"/>
<evidence type="ECO:0000313" key="8">
    <source>
        <dbReference type="Proteomes" id="UP000317093"/>
    </source>
</evidence>
<dbReference type="GO" id="GO:0016787">
    <property type="term" value="F:hydrolase activity"/>
    <property type="evidence" value="ECO:0007669"/>
    <property type="project" value="UniProtKB-KW"/>
</dbReference>
<evidence type="ECO:0000256" key="4">
    <source>
        <dbReference type="ARBA" id="ARBA00040194"/>
    </source>
</evidence>
<dbReference type="CDD" id="cd00085">
    <property type="entry name" value="HNHc"/>
    <property type="match status" value="1"/>
</dbReference>
<dbReference type="RefSeq" id="WP_145258700.1">
    <property type="nucleotide sequence ID" value="NZ_CP036279.1"/>
</dbReference>
<evidence type="ECO:0000313" key="7">
    <source>
        <dbReference type="EMBL" id="QDU62155.1"/>
    </source>
</evidence>
<dbReference type="PANTHER" id="PTHR41286">
    <property type="entry name" value="HNH NUCLEASE YAJD-RELATED"/>
    <property type="match status" value="1"/>
</dbReference>
<feature type="domain" description="HNH nuclease" evidence="6">
    <location>
        <begin position="48"/>
        <end position="103"/>
    </location>
</feature>
<dbReference type="Pfam" id="PF01844">
    <property type="entry name" value="HNH"/>
    <property type="match status" value="1"/>
</dbReference>
<dbReference type="GO" id="GO:0004519">
    <property type="term" value="F:endonuclease activity"/>
    <property type="evidence" value="ECO:0007669"/>
    <property type="project" value="UniProtKB-KW"/>
</dbReference>
<keyword evidence="1" id="KW-0540">Nuclease</keyword>
<dbReference type="OrthoDB" id="9779761at2"/>
<dbReference type="GO" id="GO:0005829">
    <property type="term" value="C:cytosol"/>
    <property type="evidence" value="ECO:0007669"/>
    <property type="project" value="TreeGrafter"/>
</dbReference>
<dbReference type="Proteomes" id="UP000317093">
    <property type="component" value="Chromosome"/>
</dbReference>
<sequence length="110" mass="13337">MPRRIPTYRPPSLAPDQGDPETERRRRYQRERTDQAFQRFYQSKRWRRFRKWFLARQPLCIDCEAAGRLKEADQLHHVVKLKDDWSRRLDPTNVVGLCRSCHSKRTARGE</sequence>
<dbReference type="InterPro" id="IPR002711">
    <property type="entry name" value="HNH"/>
</dbReference>
<dbReference type="Gene3D" id="1.10.30.50">
    <property type="match status" value="1"/>
</dbReference>
<dbReference type="EMBL" id="CP036279">
    <property type="protein sequence ID" value="QDU62155.1"/>
    <property type="molecule type" value="Genomic_DNA"/>
</dbReference>
<evidence type="ECO:0000256" key="5">
    <source>
        <dbReference type="SAM" id="MobiDB-lite"/>
    </source>
</evidence>
<dbReference type="SMART" id="SM00507">
    <property type="entry name" value="HNHc"/>
    <property type="match status" value="1"/>
</dbReference>
<organism evidence="7 8">
    <name type="scientific">Kolteria novifilia</name>
    <dbReference type="NCBI Taxonomy" id="2527975"/>
    <lineage>
        <taxon>Bacteria</taxon>
        <taxon>Pseudomonadati</taxon>
        <taxon>Planctomycetota</taxon>
        <taxon>Planctomycetia</taxon>
        <taxon>Kolteriales</taxon>
        <taxon>Kolteriaceae</taxon>
        <taxon>Kolteria</taxon>
    </lineage>
</organism>
<evidence type="ECO:0000256" key="2">
    <source>
        <dbReference type="ARBA" id="ARBA00022801"/>
    </source>
</evidence>
<keyword evidence="7" id="KW-0255">Endonuclease</keyword>
<dbReference type="AlphaFoldDB" id="A0A518B5B4"/>
<evidence type="ECO:0000256" key="1">
    <source>
        <dbReference type="ARBA" id="ARBA00022722"/>
    </source>
</evidence>
<feature type="region of interest" description="Disordered" evidence="5">
    <location>
        <begin position="1"/>
        <end position="31"/>
    </location>
</feature>